<evidence type="ECO:0000256" key="7">
    <source>
        <dbReference type="ARBA" id="ARBA00023136"/>
    </source>
</evidence>
<dbReference type="Proteomes" id="UP000683575">
    <property type="component" value="Chromosome"/>
</dbReference>
<evidence type="ECO:0000256" key="4">
    <source>
        <dbReference type="ARBA" id="ARBA00022475"/>
    </source>
</evidence>
<organism evidence="9 10">
    <name type="scientific">Nocardioides panacis</name>
    <dbReference type="NCBI Taxonomy" id="2849501"/>
    <lineage>
        <taxon>Bacteria</taxon>
        <taxon>Bacillati</taxon>
        <taxon>Actinomycetota</taxon>
        <taxon>Actinomycetes</taxon>
        <taxon>Propionibacteriales</taxon>
        <taxon>Nocardioidaceae</taxon>
        <taxon>Nocardioides</taxon>
    </lineage>
</organism>
<feature type="transmembrane region" description="Helical" evidence="8">
    <location>
        <begin position="300"/>
        <end position="317"/>
    </location>
</feature>
<dbReference type="GO" id="GO:0005886">
    <property type="term" value="C:plasma membrane"/>
    <property type="evidence" value="ECO:0007669"/>
    <property type="project" value="UniProtKB-SubCell"/>
</dbReference>
<dbReference type="KEGG" id="nps:KRR39_16290"/>
<dbReference type="FunFam" id="1.10.3470.10:FF:000001">
    <property type="entry name" value="Vitamin B12 ABC transporter permease BtuC"/>
    <property type="match status" value="1"/>
</dbReference>
<feature type="transmembrane region" description="Helical" evidence="8">
    <location>
        <begin position="140"/>
        <end position="161"/>
    </location>
</feature>
<accession>A0A975T309</accession>
<evidence type="ECO:0000256" key="6">
    <source>
        <dbReference type="ARBA" id="ARBA00022989"/>
    </source>
</evidence>
<keyword evidence="10" id="KW-1185">Reference proteome</keyword>
<keyword evidence="5 8" id="KW-0812">Transmembrane</keyword>
<reference evidence="9" key="1">
    <citation type="submission" date="2021-06" db="EMBL/GenBank/DDBJ databases">
        <title>Complete genome sequence of Nocardioides sp. G188.</title>
        <authorList>
            <person name="Im W.-T."/>
        </authorList>
    </citation>
    <scope>NUCLEOTIDE SEQUENCE</scope>
    <source>
        <strain evidence="9">G188</strain>
    </source>
</reference>
<evidence type="ECO:0000256" key="2">
    <source>
        <dbReference type="ARBA" id="ARBA00007935"/>
    </source>
</evidence>
<feature type="transmembrane region" description="Helical" evidence="8">
    <location>
        <begin position="53"/>
        <end position="70"/>
    </location>
</feature>
<evidence type="ECO:0000256" key="8">
    <source>
        <dbReference type="SAM" id="Phobius"/>
    </source>
</evidence>
<keyword evidence="3" id="KW-0813">Transport</keyword>
<dbReference type="GO" id="GO:0033214">
    <property type="term" value="P:siderophore-iron import into cell"/>
    <property type="evidence" value="ECO:0007669"/>
    <property type="project" value="TreeGrafter"/>
</dbReference>
<dbReference type="PANTHER" id="PTHR30472">
    <property type="entry name" value="FERRIC ENTEROBACTIN TRANSPORT SYSTEM PERMEASE PROTEIN"/>
    <property type="match status" value="1"/>
</dbReference>
<sequence length="324" mass="32136">MLAAAVLLLAVLGLASLALGARSVGWSTLLDAWLHADAADGDHAVVRARLPRTAVGVLVGLALGLAGAVMQGVTRNPLADPGILGVNAGAALAVVVAIAGFGVGSVSGYVWFAFAGAAAAAVLVYAVASLARAGATPLTLALAGAATSAGLVSLTNGLLVVSQDTFDRYRFWALGSVAVRSWDAVLDVLPFLVVGTLVALATARALNGLALGEDSARSLGQRPGVARAVAALSVVLLCGAATAVAGPIGFVGLVVPHAARSLVGGDHRWVLPVSAVLGAALLVGADTVGRVLLPPTEVQAGLMTALVGAPVFVWLVRRRTAVGL</sequence>
<gene>
    <name evidence="9" type="ORF">KRR39_16290</name>
</gene>
<evidence type="ECO:0000313" key="9">
    <source>
        <dbReference type="EMBL" id="QWZ10616.1"/>
    </source>
</evidence>
<feature type="transmembrane region" description="Helical" evidence="8">
    <location>
        <begin position="224"/>
        <end position="249"/>
    </location>
</feature>
<evidence type="ECO:0000313" key="10">
    <source>
        <dbReference type="Proteomes" id="UP000683575"/>
    </source>
</evidence>
<dbReference type="EMBL" id="CP077062">
    <property type="protein sequence ID" value="QWZ10616.1"/>
    <property type="molecule type" value="Genomic_DNA"/>
</dbReference>
<keyword evidence="4" id="KW-1003">Cell membrane</keyword>
<comment type="subcellular location">
    <subcellularLocation>
        <location evidence="1">Cell membrane</location>
        <topology evidence="1">Multi-pass membrane protein</topology>
    </subcellularLocation>
</comment>
<dbReference type="Pfam" id="PF01032">
    <property type="entry name" value="FecCD"/>
    <property type="match status" value="1"/>
</dbReference>
<feature type="transmembrane region" description="Helical" evidence="8">
    <location>
        <begin position="109"/>
        <end position="128"/>
    </location>
</feature>
<dbReference type="GO" id="GO:0022857">
    <property type="term" value="F:transmembrane transporter activity"/>
    <property type="evidence" value="ECO:0007669"/>
    <property type="project" value="InterPro"/>
</dbReference>
<name>A0A975T309_9ACTN</name>
<dbReference type="PANTHER" id="PTHR30472:SF1">
    <property type="entry name" value="FE(3+) DICITRATE TRANSPORT SYSTEM PERMEASE PROTEIN FECC-RELATED"/>
    <property type="match status" value="1"/>
</dbReference>
<dbReference type="InterPro" id="IPR000522">
    <property type="entry name" value="ABC_transptr_permease_BtuC"/>
</dbReference>
<feature type="transmembrane region" description="Helical" evidence="8">
    <location>
        <begin position="82"/>
        <end position="103"/>
    </location>
</feature>
<keyword evidence="6 8" id="KW-1133">Transmembrane helix</keyword>
<evidence type="ECO:0000256" key="3">
    <source>
        <dbReference type="ARBA" id="ARBA00022448"/>
    </source>
</evidence>
<keyword evidence="7 8" id="KW-0472">Membrane</keyword>
<evidence type="ECO:0000256" key="1">
    <source>
        <dbReference type="ARBA" id="ARBA00004651"/>
    </source>
</evidence>
<evidence type="ECO:0000256" key="5">
    <source>
        <dbReference type="ARBA" id="ARBA00022692"/>
    </source>
</evidence>
<feature type="transmembrane region" description="Helical" evidence="8">
    <location>
        <begin position="181"/>
        <end position="203"/>
    </location>
</feature>
<comment type="similarity">
    <text evidence="2">Belongs to the binding-protein-dependent transport system permease family. FecCD subfamily.</text>
</comment>
<proteinExistence type="inferred from homology"/>
<dbReference type="CDD" id="cd06550">
    <property type="entry name" value="TM_ABC_iron-siderophores_like"/>
    <property type="match status" value="1"/>
</dbReference>
<dbReference type="AlphaFoldDB" id="A0A975T309"/>
<protein>
    <submittedName>
        <fullName evidence="9">Iron ABC transporter permease</fullName>
    </submittedName>
</protein>